<dbReference type="InterPro" id="IPR001845">
    <property type="entry name" value="HTH_ArsR_DNA-bd_dom"/>
</dbReference>
<evidence type="ECO:0000313" key="5">
    <source>
        <dbReference type="EMBL" id="KAF7597851.1"/>
    </source>
</evidence>
<dbReference type="InterPro" id="IPR011991">
    <property type="entry name" value="ArsR-like_HTH"/>
</dbReference>
<evidence type="ECO:0000313" key="8">
    <source>
        <dbReference type="Proteomes" id="UP000623509"/>
    </source>
</evidence>
<evidence type="ECO:0000256" key="1">
    <source>
        <dbReference type="ARBA" id="ARBA00023015"/>
    </source>
</evidence>
<dbReference type="SMART" id="SM00418">
    <property type="entry name" value="HTH_ARSR"/>
    <property type="match status" value="1"/>
</dbReference>
<evidence type="ECO:0000313" key="6">
    <source>
        <dbReference type="EMBL" id="PAS91441.1"/>
    </source>
</evidence>
<dbReference type="EMBL" id="NMRN01000086">
    <property type="protein sequence ID" value="PAS91441.1"/>
    <property type="molecule type" value="Genomic_DNA"/>
</dbReference>
<dbReference type="Proteomes" id="UP000216107">
    <property type="component" value="Unassembled WGS sequence"/>
</dbReference>
<dbReference type="GO" id="GO:0003677">
    <property type="term" value="F:DNA binding"/>
    <property type="evidence" value="ECO:0007669"/>
    <property type="project" value="UniProtKB-KW"/>
</dbReference>
<dbReference type="InterPro" id="IPR051081">
    <property type="entry name" value="HTH_MetalResp_TranReg"/>
</dbReference>
<reference evidence="5 8" key="1">
    <citation type="submission" date="2016-08" db="EMBL/GenBank/DDBJ databases">
        <title>Candidatus Dactylopiibacterium carminicum genome sequence.</title>
        <authorList>
            <person name="Ramirez-Puebla S.T."/>
            <person name="Ormeno-Orrillo E."/>
            <person name="Vera-Ponce De Leon A."/>
            <person name="Luis L."/>
            <person name="Sanchez-Flores A."/>
            <person name="Monica R."/>
            <person name="Martinez-Romero E."/>
        </authorList>
    </citation>
    <scope>NUCLEOTIDE SEQUENCE [LARGE SCALE GENOMIC DNA]</scope>
    <source>
        <strain evidence="5">END1</strain>
    </source>
</reference>
<sequence>MIKALAHPARREILTWLKDPAGQFPGQTHSFEFGVCAGQIHAKAGLSCSTVSAHLACLQRAGLVSTRKLGQWIFYTRDEAAISAFLQHMQHTLQSPLEHQT</sequence>
<dbReference type="EMBL" id="MDUX01000084">
    <property type="protein sequence ID" value="KAF7597851.1"/>
    <property type="molecule type" value="Genomic_DNA"/>
</dbReference>
<dbReference type="Gene3D" id="1.10.10.10">
    <property type="entry name" value="Winged helix-like DNA-binding domain superfamily/Winged helix DNA-binding domain"/>
    <property type="match status" value="1"/>
</dbReference>
<dbReference type="InterPro" id="IPR036388">
    <property type="entry name" value="WH-like_DNA-bd_sf"/>
</dbReference>
<organism evidence="6 7">
    <name type="scientific">Candidatus Dactylopiibacterium carminicum</name>
    <dbReference type="NCBI Taxonomy" id="857335"/>
    <lineage>
        <taxon>Bacteria</taxon>
        <taxon>Pseudomonadati</taxon>
        <taxon>Pseudomonadota</taxon>
        <taxon>Betaproteobacteria</taxon>
        <taxon>Rhodocyclales</taxon>
        <taxon>Rhodocyclaceae</taxon>
        <taxon>Candidatus Dactylopiibacterium</taxon>
    </lineage>
</organism>
<dbReference type="PANTHER" id="PTHR33154:SF33">
    <property type="entry name" value="TRANSCRIPTIONAL REPRESSOR SDPR"/>
    <property type="match status" value="1"/>
</dbReference>
<dbReference type="GO" id="GO:0003700">
    <property type="term" value="F:DNA-binding transcription factor activity"/>
    <property type="evidence" value="ECO:0007669"/>
    <property type="project" value="InterPro"/>
</dbReference>
<keyword evidence="8" id="KW-1185">Reference proteome</keyword>
<accession>A0A272EMW3</accession>
<name>A0A272EMW3_9RHOO</name>
<dbReference type="PROSITE" id="PS50987">
    <property type="entry name" value="HTH_ARSR_2"/>
    <property type="match status" value="1"/>
</dbReference>
<dbReference type="AlphaFoldDB" id="A0A272EMW3"/>
<reference evidence="6 7" key="2">
    <citation type="submission" date="2017-07" db="EMBL/GenBank/DDBJ databases">
        <title>Candidatus Dactylopiibacterium carminicum, a nitrogen-fixing symbiont of the cochineal insect Dactylopius coccus and Dactylopius opuntiae (Hemiptera: Coccoidea: Dactylopiidae).</title>
        <authorList>
            <person name="Vera A."/>
        </authorList>
    </citation>
    <scope>NUCLEOTIDE SEQUENCE [LARGE SCALE GENOMIC DNA]</scope>
    <source>
        <strain evidence="6 7">NFDCM</strain>
    </source>
</reference>
<dbReference type="SUPFAM" id="SSF46785">
    <property type="entry name" value="Winged helix' DNA-binding domain"/>
    <property type="match status" value="1"/>
</dbReference>
<comment type="caution">
    <text evidence="6">The sequence shown here is derived from an EMBL/GenBank/DDBJ whole genome shotgun (WGS) entry which is preliminary data.</text>
</comment>
<evidence type="ECO:0000259" key="4">
    <source>
        <dbReference type="PROSITE" id="PS50987"/>
    </source>
</evidence>
<dbReference type="OrthoDB" id="9790747at2"/>
<evidence type="ECO:0000313" key="7">
    <source>
        <dbReference type="Proteomes" id="UP000216107"/>
    </source>
</evidence>
<evidence type="ECO:0000256" key="2">
    <source>
        <dbReference type="ARBA" id="ARBA00023125"/>
    </source>
</evidence>
<dbReference type="Proteomes" id="UP000623509">
    <property type="component" value="Unassembled WGS sequence"/>
</dbReference>
<evidence type="ECO:0000256" key="3">
    <source>
        <dbReference type="ARBA" id="ARBA00023163"/>
    </source>
</evidence>
<dbReference type="CDD" id="cd00090">
    <property type="entry name" value="HTH_ARSR"/>
    <property type="match status" value="1"/>
</dbReference>
<dbReference type="Pfam" id="PF01022">
    <property type="entry name" value="HTH_5"/>
    <property type="match status" value="1"/>
</dbReference>
<feature type="domain" description="HTH arsR-type" evidence="4">
    <location>
        <begin position="1"/>
        <end position="101"/>
    </location>
</feature>
<dbReference type="InterPro" id="IPR036390">
    <property type="entry name" value="WH_DNA-bd_sf"/>
</dbReference>
<gene>
    <name evidence="5" type="ORF">BGI27_16490</name>
    <name evidence="6" type="ORF">CGU29_16445</name>
</gene>
<proteinExistence type="predicted"/>
<protein>
    <submittedName>
        <fullName evidence="6">Transcriptional regulator</fullName>
    </submittedName>
</protein>
<keyword evidence="2" id="KW-0238">DNA-binding</keyword>
<keyword evidence="1" id="KW-0805">Transcription regulation</keyword>
<keyword evidence="3" id="KW-0804">Transcription</keyword>
<dbReference type="PANTHER" id="PTHR33154">
    <property type="entry name" value="TRANSCRIPTIONAL REGULATOR, ARSR FAMILY"/>
    <property type="match status" value="1"/>
</dbReference>